<organism evidence="1 2">
    <name type="scientific">Phytoactinopolyspora alkaliphila</name>
    <dbReference type="NCBI Taxonomy" id="1783498"/>
    <lineage>
        <taxon>Bacteria</taxon>
        <taxon>Bacillati</taxon>
        <taxon>Actinomycetota</taxon>
        <taxon>Actinomycetes</taxon>
        <taxon>Jiangellales</taxon>
        <taxon>Jiangellaceae</taxon>
        <taxon>Phytoactinopolyspora</taxon>
    </lineage>
</organism>
<protein>
    <submittedName>
        <fullName evidence="1">Uncharacterized protein</fullName>
    </submittedName>
</protein>
<proteinExistence type="predicted"/>
<dbReference type="AlphaFoldDB" id="A0A6N9YLD4"/>
<evidence type="ECO:0000313" key="1">
    <source>
        <dbReference type="EMBL" id="NED95689.1"/>
    </source>
</evidence>
<reference evidence="1 2" key="1">
    <citation type="submission" date="2020-02" db="EMBL/GenBank/DDBJ databases">
        <authorList>
            <person name="Li X.-J."/>
            <person name="Feng X.-M."/>
        </authorList>
    </citation>
    <scope>NUCLEOTIDE SEQUENCE [LARGE SCALE GENOMIC DNA]</scope>
    <source>
        <strain evidence="1 2">CGMCC 4.7225</strain>
    </source>
</reference>
<accession>A0A6N9YLD4</accession>
<evidence type="ECO:0000313" key="2">
    <source>
        <dbReference type="Proteomes" id="UP000469185"/>
    </source>
</evidence>
<name>A0A6N9YLD4_9ACTN</name>
<keyword evidence="2" id="KW-1185">Reference proteome</keyword>
<dbReference type="RefSeq" id="WP_163818481.1">
    <property type="nucleotide sequence ID" value="NZ_JAAGOB010000005.1"/>
</dbReference>
<dbReference type="EMBL" id="JAAGOB010000005">
    <property type="protein sequence ID" value="NED95689.1"/>
    <property type="molecule type" value="Genomic_DNA"/>
</dbReference>
<comment type="caution">
    <text evidence="1">The sequence shown here is derived from an EMBL/GenBank/DDBJ whole genome shotgun (WGS) entry which is preliminary data.</text>
</comment>
<gene>
    <name evidence="1" type="ORF">G1H11_10230</name>
</gene>
<dbReference type="Proteomes" id="UP000469185">
    <property type="component" value="Unassembled WGS sequence"/>
</dbReference>
<sequence length="141" mass="15689">MSPDSSWRDERREAFAAHAAALDRRRAAETEQARKLLLGFVRAMVQRGIQPGPLRARVPESGTSYRTNISGWYLRRNKSLGADLEGGYCILDVPASLRSRLFGVRIEPTDPPLTVGVGARDGESIALEELLRLRLEAGEDW</sequence>